<dbReference type="GO" id="GO:0006352">
    <property type="term" value="P:DNA-templated transcription initiation"/>
    <property type="evidence" value="ECO:0007669"/>
    <property type="project" value="InterPro"/>
</dbReference>
<feature type="domain" description="RNA polymerase sigma-70 region 2" evidence="5">
    <location>
        <begin position="26"/>
        <end position="86"/>
    </location>
</feature>
<dbReference type="SUPFAM" id="SSF88946">
    <property type="entry name" value="Sigma2 domain of RNA polymerase sigma factors"/>
    <property type="match status" value="1"/>
</dbReference>
<evidence type="ECO:0000256" key="1">
    <source>
        <dbReference type="ARBA" id="ARBA00010641"/>
    </source>
</evidence>
<dbReference type="Pfam" id="PF04542">
    <property type="entry name" value="Sigma70_r2"/>
    <property type="match status" value="1"/>
</dbReference>
<dbReference type="InterPro" id="IPR013325">
    <property type="entry name" value="RNA_pol_sigma_r2"/>
</dbReference>
<dbReference type="Gene3D" id="1.10.1740.10">
    <property type="match status" value="1"/>
</dbReference>
<feature type="domain" description="RNA polymerase sigma factor 70 region 4 type 2" evidence="6">
    <location>
        <begin position="120"/>
        <end position="172"/>
    </location>
</feature>
<dbReference type="InterPro" id="IPR007627">
    <property type="entry name" value="RNA_pol_sigma70_r2"/>
</dbReference>
<evidence type="ECO:0000313" key="8">
    <source>
        <dbReference type="Proteomes" id="UP000526501"/>
    </source>
</evidence>
<dbReference type="NCBIfam" id="TIGR02937">
    <property type="entry name" value="sigma70-ECF"/>
    <property type="match status" value="1"/>
</dbReference>
<evidence type="ECO:0000313" key="7">
    <source>
        <dbReference type="EMBL" id="MBC2606111.1"/>
    </source>
</evidence>
<protein>
    <submittedName>
        <fullName evidence="7">Sigma-70 family RNA polymerase sigma factor</fullName>
    </submittedName>
</protein>
<name>A0A7X1E8C2_9BACT</name>
<dbReference type="GO" id="GO:0016987">
    <property type="term" value="F:sigma factor activity"/>
    <property type="evidence" value="ECO:0007669"/>
    <property type="project" value="UniProtKB-KW"/>
</dbReference>
<gene>
    <name evidence="7" type="ORF">H5P27_08640</name>
</gene>
<keyword evidence="3" id="KW-0731">Sigma factor</keyword>
<dbReference type="InterPro" id="IPR039425">
    <property type="entry name" value="RNA_pol_sigma-70-like"/>
</dbReference>
<dbReference type="InterPro" id="IPR013324">
    <property type="entry name" value="RNA_pol_sigma_r3/r4-like"/>
</dbReference>
<dbReference type="Pfam" id="PF08281">
    <property type="entry name" value="Sigma70_r4_2"/>
    <property type="match status" value="1"/>
</dbReference>
<proteinExistence type="inferred from homology"/>
<dbReference type="SUPFAM" id="SSF88659">
    <property type="entry name" value="Sigma3 and sigma4 domains of RNA polymerase sigma factors"/>
    <property type="match status" value="1"/>
</dbReference>
<keyword evidence="8" id="KW-1185">Reference proteome</keyword>
<dbReference type="InterPro" id="IPR014284">
    <property type="entry name" value="RNA_pol_sigma-70_dom"/>
</dbReference>
<sequence length="192" mass="22461">MSKSPLHITQAKPLESEWFLQNAYPHKDQLRCWIRKRYPSIPSPEEIVQETFVRIIKVNRVRPVEEPKPYLFSIARNLCVDALRRDNIVSFRPLTPVDEEQMPVSSPSTQEILIEKEHFQILTDAIRSLPKKCRQVVTLRKVYGLSAKQIAQKLGLSSRTVENQLLIGVKKCREYYQKLENELHAETRDPKQ</sequence>
<dbReference type="RefSeq" id="WP_185660004.1">
    <property type="nucleotide sequence ID" value="NZ_CAWPOO010000008.1"/>
</dbReference>
<evidence type="ECO:0000256" key="4">
    <source>
        <dbReference type="ARBA" id="ARBA00023163"/>
    </source>
</evidence>
<dbReference type="InterPro" id="IPR036388">
    <property type="entry name" value="WH-like_DNA-bd_sf"/>
</dbReference>
<dbReference type="PANTHER" id="PTHR43133">
    <property type="entry name" value="RNA POLYMERASE ECF-TYPE SIGMA FACTO"/>
    <property type="match status" value="1"/>
</dbReference>
<comment type="similarity">
    <text evidence="1">Belongs to the sigma-70 factor family. ECF subfamily.</text>
</comment>
<dbReference type="Gene3D" id="1.10.10.10">
    <property type="entry name" value="Winged helix-like DNA-binding domain superfamily/Winged helix DNA-binding domain"/>
    <property type="match status" value="1"/>
</dbReference>
<dbReference type="Proteomes" id="UP000526501">
    <property type="component" value="Unassembled WGS sequence"/>
</dbReference>
<evidence type="ECO:0000259" key="5">
    <source>
        <dbReference type="Pfam" id="PF04542"/>
    </source>
</evidence>
<dbReference type="EMBL" id="JACHVC010000008">
    <property type="protein sequence ID" value="MBC2606111.1"/>
    <property type="molecule type" value="Genomic_DNA"/>
</dbReference>
<evidence type="ECO:0000256" key="3">
    <source>
        <dbReference type="ARBA" id="ARBA00023082"/>
    </source>
</evidence>
<evidence type="ECO:0000256" key="2">
    <source>
        <dbReference type="ARBA" id="ARBA00023015"/>
    </source>
</evidence>
<dbReference type="AlphaFoldDB" id="A0A7X1E8C2"/>
<organism evidence="7 8">
    <name type="scientific">Pelagicoccus albus</name>
    <dbReference type="NCBI Taxonomy" id="415222"/>
    <lineage>
        <taxon>Bacteria</taxon>
        <taxon>Pseudomonadati</taxon>
        <taxon>Verrucomicrobiota</taxon>
        <taxon>Opitutia</taxon>
        <taxon>Puniceicoccales</taxon>
        <taxon>Pelagicoccaceae</taxon>
        <taxon>Pelagicoccus</taxon>
    </lineage>
</organism>
<keyword evidence="4" id="KW-0804">Transcription</keyword>
<dbReference type="PANTHER" id="PTHR43133:SF63">
    <property type="entry name" value="RNA POLYMERASE SIGMA FACTOR FECI-RELATED"/>
    <property type="match status" value="1"/>
</dbReference>
<accession>A0A7X1E8C2</accession>
<reference evidence="7 8" key="1">
    <citation type="submission" date="2020-07" db="EMBL/GenBank/DDBJ databases">
        <authorList>
            <person name="Feng X."/>
        </authorList>
    </citation>
    <scope>NUCLEOTIDE SEQUENCE [LARGE SCALE GENOMIC DNA]</scope>
    <source>
        <strain evidence="7 8">JCM23202</strain>
    </source>
</reference>
<dbReference type="InterPro" id="IPR013249">
    <property type="entry name" value="RNA_pol_sigma70_r4_t2"/>
</dbReference>
<keyword evidence="2" id="KW-0805">Transcription regulation</keyword>
<dbReference type="GO" id="GO:0003677">
    <property type="term" value="F:DNA binding"/>
    <property type="evidence" value="ECO:0007669"/>
    <property type="project" value="InterPro"/>
</dbReference>
<evidence type="ECO:0000259" key="6">
    <source>
        <dbReference type="Pfam" id="PF08281"/>
    </source>
</evidence>
<comment type="caution">
    <text evidence="7">The sequence shown here is derived from an EMBL/GenBank/DDBJ whole genome shotgun (WGS) entry which is preliminary data.</text>
</comment>